<proteinExistence type="predicted"/>
<evidence type="ECO:0000313" key="4">
    <source>
        <dbReference type="Proteomes" id="UP001385951"/>
    </source>
</evidence>
<dbReference type="Pfam" id="PF02201">
    <property type="entry name" value="SWIB"/>
    <property type="match status" value="1"/>
</dbReference>
<comment type="caution">
    <text evidence="3">The sequence shown here is derived from an EMBL/GenBank/DDBJ whole genome shotgun (WGS) entry which is preliminary data.</text>
</comment>
<sequence length="248" mass="28181">MSFDLQSLAPHIRSILTAPGVDLETISAKRVRKRLIEEIPSLTSDIVRDRKDEIDPIISSVFHEVFGPQGQDGDEEEEEHSTKRKHEDDDGDAPRPKNSKRSKKEAPTTDEEIARKLDQELNSRQRSSRSGAKPKKTTTKRGKKVKSAETVDSDGEQDKPKKRGGGLNKEYALSEPLAILLGIEKLSRPQVVKQIWVYIKANDLQNPEDKREIMCDEKLKDLFHADKINMFKMNQLLGQHLLEPHETS</sequence>
<dbReference type="EMBL" id="JASBNA010000005">
    <property type="protein sequence ID" value="KAK7691731.1"/>
    <property type="molecule type" value="Genomic_DNA"/>
</dbReference>
<dbReference type="InterPro" id="IPR019835">
    <property type="entry name" value="SWIB_domain"/>
</dbReference>
<accession>A0AAW0GED7</accession>
<dbReference type="InterPro" id="IPR003121">
    <property type="entry name" value="SWIB_MDM2_domain"/>
</dbReference>
<dbReference type="Proteomes" id="UP001385951">
    <property type="component" value="Unassembled WGS sequence"/>
</dbReference>
<dbReference type="AlphaFoldDB" id="A0AAW0GED7"/>
<feature type="compositionally biased region" description="Basic and acidic residues" evidence="1">
    <location>
        <begin position="104"/>
        <end position="123"/>
    </location>
</feature>
<dbReference type="CDD" id="cd10567">
    <property type="entry name" value="SWIB-MDM2_like"/>
    <property type="match status" value="1"/>
</dbReference>
<dbReference type="Gene3D" id="1.10.245.10">
    <property type="entry name" value="SWIB/MDM2 domain"/>
    <property type="match status" value="1"/>
</dbReference>
<gene>
    <name evidence="3" type="ORF">QCA50_005131</name>
</gene>
<feature type="compositionally biased region" description="Basic residues" evidence="1">
    <location>
        <begin position="132"/>
        <end position="145"/>
    </location>
</feature>
<organism evidence="3 4">
    <name type="scientific">Cerrena zonata</name>
    <dbReference type="NCBI Taxonomy" id="2478898"/>
    <lineage>
        <taxon>Eukaryota</taxon>
        <taxon>Fungi</taxon>
        <taxon>Dikarya</taxon>
        <taxon>Basidiomycota</taxon>
        <taxon>Agaricomycotina</taxon>
        <taxon>Agaricomycetes</taxon>
        <taxon>Polyporales</taxon>
        <taxon>Cerrenaceae</taxon>
        <taxon>Cerrena</taxon>
    </lineage>
</organism>
<evidence type="ECO:0000256" key="1">
    <source>
        <dbReference type="SAM" id="MobiDB-lite"/>
    </source>
</evidence>
<protein>
    <recommendedName>
        <fullName evidence="2">DM2 domain-containing protein</fullName>
    </recommendedName>
</protein>
<dbReference type="InterPro" id="IPR036885">
    <property type="entry name" value="SWIB_MDM2_dom_sf"/>
</dbReference>
<dbReference type="SMART" id="SM00151">
    <property type="entry name" value="SWIB"/>
    <property type="match status" value="1"/>
</dbReference>
<feature type="domain" description="DM2" evidence="2">
    <location>
        <begin position="166"/>
        <end position="243"/>
    </location>
</feature>
<feature type="region of interest" description="Disordered" evidence="1">
    <location>
        <begin position="63"/>
        <end position="168"/>
    </location>
</feature>
<evidence type="ECO:0000313" key="3">
    <source>
        <dbReference type="EMBL" id="KAK7691731.1"/>
    </source>
</evidence>
<dbReference type="SUPFAM" id="SSF47592">
    <property type="entry name" value="SWIB/MDM2 domain"/>
    <property type="match status" value="1"/>
</dbReference>
<keyword evidence="4" id="KW-1185">Reference proteome</keyword>
<name>A0AAW0GED7_9APHY</name>
<dbReference type="PANTHER" id="PTHR13844">
    <property type="entry name" value="SWI/SNF-RELATED MATRIX-ASSOCIATED ACTIN-DEPENDENT REGULATOR OF CHROMATIN SUBFAMILY D"/>
    <property type="match status" value="1"/>
</dbReference>
<dbReference type="PROSITE" id="PS51925">
    <property type="entry name" value="SWIB_MDM2"/>
    <property type="match status" value="1"/>
</dbReference>
<feature type="compositionally biased region" description="Basic and acidic residues" evidence="1">
    <location>
        <begin position="85"/>
        <end position="95"/>
    </location>
</feature>
<evidence type="ECO:0000259" key="2">
    <source>
        <dbReference type="PROSITE" id="PS51925"/>
    </source>
</evidence>
<reference evidence="3 4" key="1">
    <citation type="submission" date="2022-09" db="EMBL/GenBank/DDBJ databases">
        <authorList>
            <person name="Palmer J.M."/>
        </authorList>
    </citation>
    <scope>NUCLEOTIDE SEQUENCE [LARGE SCALE GENOMIC DNA]</scope>
    <source>
        <strain evidence="3 4">DSM 7382</strain>
    </source>
</reference>